<feature type="domain" description="NodB homology" evidence="3">
    <location>
        <begin position="15"/>
        <end position="135"/>
    </location>
</feature>
<dbReference type="AlphaFoldDB" id="A0A3E4U2G7"/>
<evidence type="ECO:0000259" key="3">
    <source>
        <dbReference type="Pfam" id="PF01522"/>
    </source>
</evidence>
<evidence type="ECO:0000256" key="1">
    <source>
        <dbReference type="ARBA" id="ARBA00004613"/>
    </source>
</evidence>
<accession>A0A3E4U2G7</accession>
<dbReference type="InterPro" id="IPR011330">
    <property type="entry name" value="Glyco_hydro/deAcase_b/a-brl"/>
</dbReference>
<dbReference type="SUPFAM" id="SSF88713">
    <property type="entry name" value="Glycoside hydrolase/deacetylase"/>
    <property type="match status" value="1"/>
</dbReference>
<dbReference type="CDD" id="cd10967">
    <property type="entry name" value="CE4_GLA_like_6s"/>
    <property type="match status" value="1"/>
</dbReference>
<reference evidence="4 5" key="1">
    <citation type="submission" date="2018-08" db="EMBL/GenBank/DDBJ databases">
        <title>A genome reference for cultivated species of the human gut microbiota.</title>
        <authorList>
            <person name="Zou Y."/>
            <person name="Xue W."/>
            <person name="Luo G."/>
        </authorList>
    </citation>
    <scope>NUCLEOTIDE SEQUENCE [LARGE SCALE GENOMIC DNA]</scope>
    <source>
        <strain evidence="4 5">TF05-11AC</strain>
    </source>
</reference>
<evidence type="ECO:0000313" key="4">
    <source>
        <dbReference type="EMBL" id="RGL99975.1"/>
    </source>
</evidence>
<keyword evidence="2" id="KW-0732">Signal</keyword>
<gene>
    <name evidence="4" type="ORF">DXC39_21765</name>
</gene>
<evidence type="ECO:0000256" key="2">
    <source>
        <dbReference type="ARBA" id="ARBA00022729"/>
    </source>
</evidence>
<dbReference type="EMBL" id="QSSQ01000028">
    <property type="protein sequence ID" value="RGL99975.1"/>
    <property type="molecule type" value="Genomic_DNA"/>
</dbReference>
<proteinExistence type="predicted"/>
<name>A0A3E4U2G7_9FIRM</name>
<dbReference type="GO" id="GO:0005975">
    <property type="term" value="P:carbohydrate metabolic process"/>
    <property type="evidence" value="ECO:0007669"/>
    <property type="project" value="InterPro"/>
</dbReference>
<dbReference type="Pfam" id="PF01522">
    <property type="entry name" value="Polysacc_deac_1"/>
    <property type="match status" value="1"/>
</dbReference>
<dbReference type="PANTHER" id="PTHR34216:SF3">
    <property type="entry name" value="POLY-BETA-1,6-N-ACETYL-D-GLUCOSAMINE N-DEACETYLASE"/>
    <property type="match status" value="1"/>
</dbReference>
<dbReference type="PANTHER" id="PTHR34216">
    <property type="match status" value="1"/>
</dbReference>
<comment type="caution">
    <text evidence="4">The sequence shown here is derived from an EMBL/GenBank/DDBJ whole genome shotgun (WGS) entry which is preliminary data.</text>
</comment>
<dbReference type="GO" id="GO:0005576">
    <property type="term" value="C:extracellular region"/>
    <property type="evidence" value="ECO:0007669"/>
    <property type="project" value="UniProtKB-SubCell"/>
</dbReference>
<dbReference type="RefSeq" id="WP_117634336.1">
    <property type="nucleotide sequence ID" value="NZ_QRQF01000029.1"/>
</dbReference>
<dbReference type="GO" id="GO:0016810">
    <property type="term" value="F:hydrolase activity, acting on carbon-nitrogen (but not peptide) bonds"/>
    <property type="evidence" value="ECO:0007669"/>
    <property type="project" value="InterPro"/>
</dbReference>
<organism evidence="4 5">
    <name type="scientific">Hungatella hathewayi</name>
    <dbReference type="NCBI Taxonomy" id="154046"/>
    <lineage>
        <taxon>Bacteria</taxon>
        <taxon>Bacillati</taxon>
        <taxon>Bacillota</taxon>
        <taxon>Clostridia</taxon>
        <taxon>Lachnospirales</taxon>
        <taxon>Lachnospiraceae</taxon>
        <taxon>Hungatella</taxon>
    </lineage>
</organism>
<dbReference type="Proteomes" id="UP000261257">
    <property type="component" value="Unassembled WGS sequence"/>
</dbReference>
<protein>
    <submittedName>
        <fullName evidence="4">Polysaccharide deacetylase</fullName>
    </submittedName>
</protein>
<dbReference type="InterPro" id="IPR051398">
    <property type="entry name" value="Polysacch_Deacetylase"/>
</dbReference>
<evidence type="ECO:0000313" key="5">
    <source>
        <dbReference type="Proteomes" id="UP000261257"/>
    </source>
</evidence>
<dbReference type="InterPro" id="IPR002509">
    <property type="entry name" value="NODB_dom"/>
</dbReference>
<sequence length="272" mass="31346">MMLKEIYTCFPGGKHKALTMSYDDSGIDDKRLVEIFNRYGIRGTFHLNSGITEKNGGRERIRAEEWRTIYQGHEVSCHTVLHPTISRCPIEQVALQILEDRRSLERAVGYPVRGLSYPNGSYSKEIVALLPRIAMEYGRVVEETGDFAMPEDYFTWKATCHHSHNLLENGRKFLGLTKTQRLYLMYVWGHSYEFARDDNWNVIEGFCQMVSCKDSIWYATNIEIVDYMRAAGLLQFTIDADKVYNPSACSVWISVNGTVYEVHGGQMLELRE</sequence>
<comment type="subcellular location">
    <subcellularLocation>
        <location evidence="1">Secreted</location>
    </subcellularLocation>
</comment>
<dbReference type="Gene3D" id="3.20.20.370">
    <property type="entry name" value="Glycoside hydrolase/deacetylase"/>
    <property type="match status" value="1"/>
</dbReference>